<dbReference type="AlphaFoldDB" id="A0A4R0R0N3"/>
<evidence type="ECO:0000313" key="3">
    <source>
        <dbReference type="Proteomes" id="UP000292702"/>
    </source>
</evidence>
<dbReference type="EMBL" id="RWJN01000622">
    <property type="protein sequence ID" value="TCD60292.1"/>
    <property type="molecule type" value="Genomic_DNA"/>
</dbReference>
<comment type="caution">
    <text evidence="2">The sequence shown here is derived from an EMBL/GenBank/DDBJ whole genome shotgun (WGS) entry which is preliminary data.</text>
</comment>
<reference evidence="2 3" key="1">
    <citation type="submission" date="2018-11" db="EMBL/GenBank/DDBJ databases">
        <title>Genome assembly of Steccherinum ochraceum LE-BIN_3174, the white-rot fungus of the Steccherinaceae family (The Residual Polyporoid clade, Polyporales, Basidiomycota).</title>
        <authorList>
            <person name="Fedorova T.V."/>
            <person name="Glazunova O.A."/>
            <person name="Landesman E.O."/>
            <person name="Moiseenko K.V."/>
            <person name="Psurtseva N.V."/>
            <person name="Savinova O.S."/>
            <person name="Shakhova N.V."/>
            <person name="Tyazhelova T.V."/>
            <person name="Vasina D.V."/>
        </authorList>
    </citation>
    <scope>NUCLEOTIDE SEQUENCE [LARGE SCALE GENOMIC DNA]</scope>
    <source>
        <strain evidence="2 3">LE-BIN_3174</strain>
    </source>
</reference>
<gene>
    <name evidence="2" type="ORF">EIP91_010413</name>
</gene>
<protein>
    <submittedName>
        <fullName evidence="2">Uncharacterized protein</fullName>
    </submittedName>
</protein>
<proteinExistence type="predicted"/>
<feature type="compositionally biased region" description="Gly residues" evidence="1">
    <location>
        <begin position="174"/>
        <end position="185"/>
    </location>
</feature>
<evidence type="ECO:0000256" key="1">
    <source>
        <dbReference type="SAM" id="MobiDB-lite"/>
    </source>
</evidence>
<feature type="compositionally biased region" description="Low complexity" evidence="1">
    <location>
        <begin position="135"/>
        <end position="165"/>
    </location>
</feature>
<accession>A0A4R0R0N3</accession>
<sequence>MRWSSGWVMQKNSSAFGGTTMVATAGGVQPATVQVIFWFSSADVADATSFPSVIQLVICGSSNPAPAFTIDDKPYTTFSAVNSSCPYQSQGFSATSEAQTHEVELNVMQVDPNPFSFDYAAVVVPASASAILKDPQASSLPTPTSSQPPSTVVTPSTDPTSAATSNLSTLPSGGITGQSSAGGGPTSPTSSSSPSTRNVVG</sequence>
<feature type="non-terminal residue" evidence="2">
    <location>
        <position position="201"/>
    </location>
</feature>
<name>A0A4R0R0N3_9APHY</name>
<evidence type="ECO:0000313" key="2">
    <source>
        <dbReference type="EMBL" id="TCD60292.1"/>
    </source>
</evidence>
<organism evidence="2 3">
    <name type="scientific">Steccherinum ochraceum</name>
    <dbReference type="NCBI Taxonomy" id="92696"/>
    <lineage>
        <taxon>Eukaryota</taxon>
        <taxon>Fungi</taxon>
        <taxon>Dikarya</taxon>
        <taxon>Basidiomycota</taxon>
        <taxon>Agaricomycotina</taxon>
        <taxon>Agaricomycetes</taxon>
        <taxon>Polyporales</taxon>
        <taxon>Steccherinaceae</taxon>
        <taxon>Steccherinum</taxon>
    </lineage>
</organism>
<dbReference type="Proteomes" id="UP000292702">
    <property type="component" value="Unassembled WGS sequence"/>
</dbReference>
<keyword evidence="3" id="KW-1185">Reference proteome</keyword>
<feature type="region of interest" description="Disordered" evidence="1">
    <location>
        <begin position="135"/>
        <end position="201"/>
    </location>
</feature>
<feature type="compositionally biased region" description="Low complexity" evidence="1">
    <location>
        <begin position="186"/>
        <end position="201"/>
    </location>
</feature>